<evidence type="ECO:0000256" key="4">
    <source>
        <dbReference type="ARBA" id="ARBA00022692"/>
    </source>
</evidence>
<comment type="subcellular location">
    <subcellularLocation>
        <location evidence="1 7">Cell membrane</location>
        <topology evidence="1 7">Multi-pass membrane protein</topology>
    </subcellularLocation>
</comment>
<dbReference type="PROSITE" id="PS50928">
    <property type="entry name" value="ABC_TM1"/>
    <property type="match status" value="1"/>
</dbReference>
<feature type="transmembrane region" description="Helical" evidence="7">
    <location>
        <begin position="177"/>
        <end position="197"/>
    </location>
</feature>
<evidence type="ECO:0000256" key="7">
    <source>
        <dbReference type="RuleBase" id="RU363032"/>
    </source>
</evidence>
<feature type="transmembrane region" description="Helical" evidence="7">
    <location>
        <begin position="127"/>
        <end position="147"/>
    </location>
</feature>
<reference evidence="9 10" key="1">
    <citation type="submission" date="2017-11" db="EMBL/GenBank/DDBJ databases">
        <title>Evolution of Phototrophy in the Chloroflexi Phylum Driven by Horizontal Gene Transfer.</title>
        <authorList>
            <person name="Ward L.M."/>
            <person name="Hemp J."/>
            <person name="Shih P.M."/>
            <person name="Mcglynn S.E."/>
            <person name="Fischer W."/>
        </authorList>
    </citation>
    <scope>NUCLEOTIDE SEQUENCE [LARGE SCALE GENOMIC DNA]</scope>
    <source>
        <strain evidence="9">CP2_2F</strain>
    </source>
</reference>
<dbReference type="SUPFAM" id="SSF161098">
    <property type="entry name" value="MetI-like"/>
    <property type="match status" value="1"/>
</dbReference>
<evidence type="ECO:0000256" key="3">
    <source>
        <dbReference type="ARBA" id="ARBA00022475"/>
    </source>
</evidence>
<evidence type="ECO:0000313" key="9">
    <source>
        <dbReference type="EMBL" id="PJF31149.1"/>
    </source>
</evidence>
<comment type="caution">
    <text evidence="9">The sequence shown here is derived from an EMBL/GenBank/DDBJ whole genome shotgun (WGS) entry which is preliminary data.</text>
</comment>
<dbReference type="InterPro" id="IPR000515">
    <property type="entry name" value="MetI-like"/>
</dbReference>
<keyword evidence="2 7" id="KW-0813">Transport</keyword>
<dbReference type="InterPro" id="IPR051393">
    <property type="entry name" value="ABC_transporter_permease"/>
</dbReference>
<keyword evidence="6 7" id="KW-0472">Membrane</keyword>
<dbReference type="InterPro" id="IPR035906">
    <property type="entry name" value="MetI-like_sf"/>
</dbReference>
<evidence type="ECO:0000256" key="2">
    <source>
        <dbReference type="ARBA" id="ARBA00022448"/>
    </source>
</evidence>
<accession>A0A2M8P0S5</accession>
<dbReference type="Proteomes" id="UP000228921">
    <property type="component" value="Unassembled WGS sequence"/>
</dbReference>
<dbReference type="Gene3D" id="1.10.3720.10">
    <property type="entry name" value="MetI-like"/>
    <property type="match status" value="1"/>
</dbReference>
<keyword evidence="3" id="KW-1003">Cell membrane</keyword>
<dbReference type="CDD" id="cd06261">
    <property type="entry name" value="TM_PBP2"/>
    <property type="match status" value="1"/>
</dbReference>
<dbReference type="AlphaFoldDB" id="A0A2M8P0S5"/>
<evidence type="ECO:0000259" key="8">
    <source>
        <dbReference type="PROSITE" id="PS50928"/>
    </source>
</evidence>
<proteinExistence type="inferred from homology"/>
<feature type="domain" description="ABC transmembrane type-1" evidence="8">
    <location>
        <begin position="89"/>
        <end position="304"/>
    </location>
</feature>
<feature type="transmembrane region" description="Helical" evidence="7">
    <location>
        <begin position="93"/>
        <end position="115"/>
    </location>
</feature>
<dbReference type="PANTHER" id="PTHR30193">
    <property type="entry name" value="ABC TRANSPORTER PERMEASE PROTEIN"/>
    <property type="match status" value="1"/>
</dbReference>
<name>A0A2M8P0S5_9CHLR</name>
<dbReference type="GO" id="GO:0055085">
    <property type="term" value="P:transmembrane transport"/>
    <property type="evidence" value="ECO:0007669"/>
    <property type="project" value="InterPro"/>
</dbReference>
<comment type="similarity">
    <text evidence="7">Belongs to the binding-protein-dependent transport system permease family.</text>
</comment>
<evidence type="ECO:0000313" key="10">
    <source>
        <dbReference type="Proteomes" id="UP000228921"/>
    </source>
</evidence>
<evidence type="ECO:0000256" key="5">
    <source>
        <dbReference type="ARBA" id="ARBA00022989"/>
    </source>
</evidence>
<sequence length="317" mass="36180">MSTIRFRVLPRTDLSFAGQALNRIQSKWLTVVLLTLPGMVIFLTFLLIPIFQSSYFSLFRWNGFGPPTDFRGLSNYVDLINDSIFIRSIGNSLILMLSSLVLQLPLALGLAILVGRGQLFGRQVFRAILFIPYVFSEVITALIWLYVLHPNMGLMNRVFEAIIPNFKYIAWLADRNIALYAIFLVLTWKYFGFYMILYMAGLQSIPKELEEAGRIDGCNEFQVLRFVTIPLLGRTIRLTIFLSVLGAFQQFVIIWILTQGGPVNATSTIATYLYKYGIQRFALGYGSAVAVVLFCITLFFSLGYQRLVMRQDYTLRD</sequence>
<organism evidence="9 10">
    <name type="scientific">Candidatus Thermofonsia Clade 1 bacterium</name>
    <dbReference type="NCBI Taxonomy" id="2364210"/>
    <lineage>
        <taxon>Bacteria</taxon>
        <taxon>Bacillati</taxon>
        <taxon>Chloroflexota</taxon>
        <taxon>Candidatus Thermofontia</taxon>
        <taxon>Candidatus Thermofonsia Clade 1</taxon>
    </lineage>
</organism>
<keyword evidence="5 7" id="KW-1133">Transmembrane helix</keyword>
<evidence type="ECO:0000256" key="6">
    <source>
        <dbReference type="ARBA" id="ARBA00023136"/>
    </source>
</evidence>
<dbReference type="PANTHER" id="PTHR30193:SF37">
    <property type="entry name" value="INNER MEMBRANE ABC TRANSPORTER PERMEASE PROTEIN YCJO"/>
    <property type="match status" value="1"/>
</dbReference>
<dbReference type="Pfam" id="PF00528">
    <property type="entry name" value="BPD_transp_1"/>
    <property type="match status" value="1"/>
</dbReference>
<dbReference type="GO" id="GO:0005886">
    <property type="term" value="C:plasma membrane"/>
    <property type="evidence" value="ECO:0007669"/>
    <property type="project" value="UniProtKB-SubCell"/>
</dbReference>
<keyword evidence="4 7" id="KW-0812">Transmembrane</keyword>
<feature type="transmembrane region" description="Helical" evidence="7">
    <location>
        <begin position="278"/>
        <end position="300"/>
    </location>
</feature>
<dbReference type="EMBL" id="PGTK01000004">
    <property type="protein sequence ID" value="PJF31149.1"/>
    <property type="molecule type" value="Genomic_DNA"/>
</dbReference>
<protein>
    <submittedName>
        <fullName evidence="9">Sugar ABC transporter permease</fullName>
    </submittedName>
</protein>
<feature type="transmembrane region" description="Helical" evidence="7">
    <location>
        <begin position="28"/>
        <end position="51"/>
    </location>
</feature>
<gene>
    <name evidence="9" type="ORF">CUN51_04575</name>
</gene>
<evidence type="ECO:0000256" key="1">
    <source>
        <dbReference type="ARBA" id="ARBA00004651"/>
    </source>
</evidence>
<feature type="transmembrane region" description="Helical" evidence="7">
    <location>
        <begin position="238"/>
        <end position="258"/>
    </location>
</feature>